<proteinExistence type="predicted"/>
<feature type="compositionally biased region" description="Polar residues" evidence="7">
    <location>
        <begin position="75"/>
        <end position="86"/>
    </location>
</feature>
<protein>
    <recommendedName>
        <fullName evidence="3">2-oxo-4-hydroxy-4-carboxy-5-ureidoimidazoline decarboxylase</fullName>
        <ecNumber evidence="3">4.1.1.97</ecNumber>
    </recommendedName>
</protein>
<evidence type="ECO:0000256" key="1">
    <source>
        <dbReference type="ARBA" id="ARBA00001163"/>
    </source>
</evidence>
<comment type="catalytic activity">
    <reaction evidence="1">
        <text>5-hydroxy-2-oxo-4-ureido-2,5-dihydro-1H-imidazole-5-carboxylate + H(+) = (S)-allantoin + CO2</text>
        <dbReference type="Rhea" id="RHEA:26301"/>
        <dbReference type="ChEBI" id="CHEBI:15378"/>
        <dbReference type="ChEBI" id="CHEBI:15678"/>
        <dbReference type="ChEBI" id="CHEBI:16526"/>
        <dbReference type="ChEBI" id="CHEBI:58639"/>
        <dbReference type="EC" id="4.1.1.97"/>
    </reaction>
</comment>
<keyword evidence="5" id="KW-0210">Decarboxylase</keyword>
<keyword evidence="4" id="KW-0659">Purine metabolism</keyword>
<dbReference type="PANTHER" id="PTHR43466:SF1">
    <property type="entry name" value="2-OXO-4-HYDROXY-4-CARBOXY-5-UREIDOIMIDAZOLINE DECARBOXYLASE-RELATED"/>
    <property type="match status" value="1"/>
</dbReference>
<evidence type="ECO:0000259" key="8">
    <source>
        <dbReference type="Pfam" id="PF09349"/>
    </source>
</evidence>
<dbReference type="Gene3D" id="1.10.3330.10">
    <property type="entry name" value="Oxo-4-hydroxy-4-carboxy-5-ureidoimidazoline decarboxylase"/>
    <property type="match status" value="1"/>
</dbReference>
<dbReference type="EC" id="4.1.1.97" evidence="3"/>
<evidence type="ECO:0000256" key="7">
    <source>
        <dbReference type="SAM" id="MobiDB-lite"/>
    </source>
</evidence>
<dbReference type="Pfam" id="PF09349">
    <property type="entry name" value="OHCU_decarbox"/>
    <property type="match status" value="1"/>
</dbReference>
<keyword evidence="10" id="KW-1185">Reference proteome</keyword>
<dbReference type="NCBIfam" id="NF010372">
    <property type="entry name" value="PRK13798.1"/>
    <property type="match status" value="1"/>
</dbReference>
<dbReference type="RefSeq" id="WP_184794568.1">
    <property type="nucleotide sequence ID" value="NZ_JACHMY010000001.1"/>
</dbReference>
<evidence type="ECO:0000256" key="2">
    <source>
        <dbReference type="ARBA" id="ARBA00004754"/>
    </source>
</evidence>
<dbReference type="InterPro" id="IPR036778">
    <property type="entry name" value="OHCU_decarboxylase_sf"/>
</dbReference>
<evidence type="ECO:0000256" key="6">
    <source>
        <dbReference type="ARBA" id="ARBA00023239"/>
    </source>
</evidence>
<evidence type="ECO:0000313" key="9">
    <source>
        <dbReference type="EMBL" id="MBB5834855.1"/>
    </source>
</evidence>
<reference evidence="9 10" key="1">
    <citation type="submission" date="2020-08" db="EMBL/GenBank/DDBJ databases">
        <title>Sequencing the genomes of 1000 actinobacteria strains.</title>
        <authorList>
            <person name="Klenk H.-P."/>
        </authorList>
    </citation>
    <scope>NUCLEOTIDE SEQUENCE [LARGE SCALE GENOMIC DNA]</scope>
    <source>
        <strain evidence="9 10">DSM 28967</strain>
    </source>
</reference>
<dbReference type="GO" id="GO:0051997">
    <property type="term" value="F:2-oxo-4-hydroxy-4-carboxy-5-ureidoimidazoline decarboxylase activity"/>
    <property type="evidence" value="ECO:0007669"/>
    <property type="project" value="UniProtKB-EC"/>
</dbReference>
<dbReference type="GO" id="GO:0019628">
    <property type="term" value="P:urate catabolic process"/>
    <property type="evidence" value="ECO:0007669"/>
    <property type="project" value="TreeGrafter"/>
</dbReference>
<feature type="region of interest" description="Disordered" evidence="7">
    <location>
        <begin position="65"/>
        <end position="95"/>
    </location>
</feature>
<evidence type="ECO:0000256" key="3">
    <source>
        <dbReference type="ARBA" id="ARBA00012257"/>
    </source>
</evidence>
<organism evidence="9 10">
    <name type="scientific">Kribbella italica</name>
    <dbReference type="NCBI Taxonomy" id="1540520"/>
    <lineage>
        <taxon>Bacteria</taxon>
        <taxon>Bacillati</taxon>
        <taxon>Actinomycetota</taxon>
        <taxon>Actinomycetes</taxon>
        <taxon>Propionibacteriales</taxon>
        <taxon>Kribbellaceae</taxon>
        <taxon>Kribbella</taxon>
    </lineage>
</organism>
<dbReference type="InterPro" id="IPR017595">
    <property type="entry name" value="OHCU_decarboxylase-2"/>
</dbReference>
<gene>
    <name evidence="9" type="ORF">HDA39_001589</name>
</gene>
<dbReference type="PANTHER" id="PTHR43466">
    <property type="entry name" value="2-OXO-4-HYDROXY-4-CARBOXY-5-UREIDOIMIDAZOLINE DECARBOXYLASE-RELATED"/>
    <property type="match status" value="1"/>
</dbReference>
<dbReference type="EMBL" id="JACHMY010000001">
    <property type="protein sequence ID" value="MBB5834855.1"/>
    <property type="molecule type" value="Genomic_DNA"/>
</dbReference>
<evidence type="ECO:0000256" key="5">
    <source>
        <dbReference type="ARBA" id="ARBA00022793"/>
    </source>
</evidence>
<evidence type="ECO:0000256" key="4">
    <source>
        <dbReference type="ARBA" id="ARBA00022631"/>
    </source>
</evidence>
<dbReference type="AlphaFoldDB" id="A0A7W9MT83"/>
<evidence type="ECO:0000313" key="10">
    <source>
        <dbReference type="Proteomes" id="UP000549971"/>
    </source>
</evidence>
<sequence>MDLRAFNAVPAERLRPMLSACCDVDRWVDGVLAGRPYDDLAALTEVADRTASTFDDAEVDTALAAHPRIGDRASGESTEASWSRAEQSGVGEEARDALAEGNRSYEARFGRVFLICATGLSAAEMLASLRERLGHDDAAERTVVRDELRKIAVLRLTKVVDQEVPV</sequence>
<comment type="pathway">
    <text evidence="2">Purine metabolism; urate degradation; (S)-allantoin from urate: step 3/3.</text>
</comment>
<dbReference type="GO" id="GO:0006144">
    <property type="term" value="P:purine nucleobase metabolic process"/>
    <property type="evidence" value="ECO:0007669"/>
    <property type="project" value="UniProtKB-KW"/>
</dbReference>
<dbReference type="Proteomes" id="UP000549971">
    <property type="component" value="Unassembled WGS sequence"/>
</dbReference>
<name>A0A7W9MT83_9ACTN</name>
<dbReference type="InterPro" id="IPR018020">
    <property type="entry name" value="OHCU_decarboxylase"/>
</dbReference>
<comment type="caution">
    <text evidence="9">The sequence shown here is derived from an EMBL/GenBank/DDBJ whole genome shotgun (WGS) entry which is preliminary data.</text>
</comment>
<feature type="domain" description="Oxo-4-hydroxy-4-carboxy-5-ureidoimidazoline decarboxylase" evidence="8">
    <location>
        <begin position="7"/>
        <end position="156"/>
    </location>
</feature>
<accession>A0A7W9MT83</accession>
<keyword evidence="6 9" id="KW-0456">Lyase</keyword>
<dbReference type="SUPFAM" id="SSF158694">
    <property type="entry name" value="UraD-Like"/>
    <property type="match status" value="1"/>
</dbReference>
<dbReference type="NCBIfam" id="TIGR03180">
    <property type="entry name" value="UraD_2"/>
    <property type="match status" value="1"/>
</dbReference>